<evidence type="ECO:0000256" key="1">
    <source>
        <dbReference type="SAM" id="MobiDB-lite"/>
    </source>
</evidence>
<keyword evidence="4" id="KW-1185">Reference proteome</keyword>
<dbReference type="InterPro" id="IPR013325">
    <property type="entry name" value="RNA_pol_sigma_r2"/>
</dbReference>
<sequence length="310" mass="33210">MDGQELLAERFEAHRGHLRGVAYRMLGSLSDADDVIQEAWLRLSRTHADADAGTEGIENLAGWLRTVVSRLCLDMLRSAAARHEQPAGEHLPDRMPRPGEGGGPKGPEEEVLLADSVGRALLVVLDTLGPAERVAFVLHDLFAVPFTQIAPIVERTPVAAKKLASRARHKVQGPPQVLSAPGLAEDRRVVDAFLGAARSGDLEALLAVLAPDVVRTADLTEVLRGARAVAEETVVLRDNARFAEAALVNGTVGLVVAPYGRLVLALLIRVEDGRVAAYEVIADPRRLRALEFSVLPSTCGQAGAPRRTRG</sequence>
<dbReference type="PANTHER" id="PTHR30173:SF43">
    <property type="entry name" value="ECF RNA POLYMERASE SIGMA FACTOR SIGI-RELATED"/>
    <property type="match status" value="1"/>
</dbReference>
<dbReference type="PANTHER" id="PTHR30173">
    <property type="entry name" value="SIGMA 19 FACTOR"/>
    <property type="match status" value="1"/>
</dbReference>
<feature type="domain" description="RNA polymerase sigma-70 region 2" evidence="2">
    <location>
        <begin position="11"/>
        <end position="80"/>
    </location>
</feature>
<protein>
    <submittedName>
        <fullName evidence="3">Sigma-70 family RNA polymerase sigma factor</fullName>
    </submittedName>
</protein>
<feature type="region of interest" description="Disordered" evidence="1">
    <location>
        <begin position="82"/>
        <end position="109"/>
    </location>
</feature>
<gene>
    <name evidence="3" type="ORF">ACH4F9_29590</name>
</gene>
<name>A0ABW7R0R5_9ACTN</name>
<dbReference type="NCBIfam" id="TIGR02937">
    <property type="entry name" value="sigma70-ECF"/>
    <property type="match status" value="1"/>
</dbReference>
<organism evidence="3 4">
    <name type="scientific">Streptomyces longisporoflavus</name>
    <dbReference type="NCBI Taxonomy" id="28044"/>
    <lineage>
        <taxon>Bacteria</taxon>
        <taxon>Bacillati</taxon>
        <taxon>Actinomycetota</taxon>
        <taxon>Actinomycetes</taxon>
        <taxon>Kitasatosporales</taxon>
        <taxon>Streptomycetaceae</taxon>
        <taxon>Streptomyces</taxon>
    </lineage>
</organism>
<accession>A0ABW7R0R5</accession>
<dbReference type="EMBL" id="JBIRGQ010000005">
    <property type="protein sequence ID" value="MFH8549181.1"/>
    <property type="molecule type" value="Genomic_DNA"/>
</dbReference>
<dbReference type="InterPro" id="IPR014284">
    <property type="entry name" value="RNA_pol_sigma-70_dom"/>
</dbReference>
<evidence type="ECO:0000313" key="4">
    <source>
        <dbReference type="Proteomes" id="UP001610818"/>
    </source>
</evidence>
<dbReference type="RefSeq" id="WP_397715621.1">
    <property type="nucleotide sequence ID" value="NZ_JBIRGN010000005.1"/>
</dbReference>
<dbReference type="SUPFAM" id="SSF88946">
    <property type="entry name" value="Sigma2 domain of RNA polymerase sigma factors"/>
    <property type="match status" value="1"/>
</dbReference>
<dbReference type="InterPro" id="IPR007627">
    <property type="entry name" value="RNA_pol_sigma70_r2"/>
</dbReference>
<dbReference type="InterPro" id="IPR013324">
    <property type="entry name" value="RNA_pol_sigma_r3/r4-like"/>
</dbReference>
<evidence type="ECO:0000259" key="2">
    <source>
        <dbReference type="Pfam" id="PF04542"/>
    </source>
</evidence>
<dbReference type="SUPFAM" id="SSF88659">
    <property type="entry name" value="Sigma3 and sigma4 domains of RNA polymerase sigma factors"/>
    <property type="match status" value="1"/>
</dbReference>
<proteinExistence type="predicted"/>
<comment type="caution">
    <text evidence="3">The sequence shown here is derived from an EMBL/GenBank/DDBJ whole genome shotgun (WGS) entry which is preliminary data.</text>
</comment>
<dbReference type="Gene3D" id="1.10.1740.10">
    <property type="match status" value="1"/>
</dbReference>
<dbReference type="InterPro" id="IPR032710">
    <property type="entry name" value="NTF2-like_dom_sf"/>
</dbReference>
<reference evidence="3 4" key="1">
    <citation type="submission" date="2024-10" db="EMBL/GenBank/DDBJ databases">
        <title>The Natural Products Discovery Center: Release of the First 8490 Sequenced Strains for Exploring Actinobacteria Biosynthetic Diversity.</title>
        <authorList>
            <person name="Kalkreuter E."/>
            <person name="Kautsar S.A."/>
            <person name="Yang D."/>
            <person name="Bader C.D."/>
            <person name="Teijaro C.N."/>
            <person name="Fluegel L."/>
            <person name="Davis C.M."/>
            <person name="Simpson J.R."/>
            <person name="Lauterbach L."/>
            <person name="Steele A.D."/>
            <person name="Gui C."/>
            <person name="Meng S."/>
            <person name="Li G."/>
            <person name="Viehrig K."/>
            <person name="Ye F."/>
            <person name="Su P."/>
            <person name="Kiefer A.F."/>
            <person name="Nichols A."/>
            <person name="Cepeda A.J."/>
            <person name="Yan W."/>
            <person name="Fan B."/>
            <person name="Jiang Y."/>
            <person name="Adhikari A."/>
            <person name="Zheng C.-J."/>
            <person name="Schuster L."/>
            <person name="Cowan T.M."/>
            <person name="Smanski M.J."/>
            <person name="Chevrette M.G."/>
            <person name="De Carvalho L.P.S."/>
            <person name="Shen B."/>
        </authorList>
    </citation>
    <scope>NUCLEOTIDE SEQUENCE [LARGE SCALE GENOMIC DNA]</scope>
    <source>
        <strain evidence="3 4">NPDC017990</strain>
    </source>
</reference>
<feature type="compositionally biased region" description="Basic and acidic residues" evidence="1">
    <location>
        <begin position="82"/>
        <end position="97"/>
    </location>
</feature>
<dbReference type="Pfam" id="PF04542">
    <property type="entry name" value="Sigma70_r2"/>
    <property type="match status" value="1"/>
</dbReference>
<dbReference type="SUPFAM" id="SSF54427">
    <property type="entry name" value="NTF2-like"/>
    <property type="match status" value="1"/>
</dbReference>
<dbReference type="Gene3D" id="3.10.450.50">
    <property type="match status" value="1"/>
</dbReference>
<evidence type="ECO:0000313" key="3">
    <source>
        <dbReference type="EMBL" id="MFH8549181.1"/>
    </source>
</evidence>
<dbReference type="InterPro" id="IPR052704">
    <property type="entry name" value="ECF_Sigma-70_Domain"/>
</dbReference>
<dbReference type="Proteomes" id="UP001610818">
    <property type="component" value="Unassembled WGS sequence"/>
</dbReference>